<protein>
    <recommendedName>
        <fullName evidence="3">RNA-directed DNA polymerase, eukaryota</fullName>
    </recommendedName>
</protein>
<dbReference type="EMBL" id="BQNB010021383">
    <property type="protein sequence ID" value="GJU05843.1"/>
    <property type="molecule type" value="Genomic_DNA"/>
</dbReference>
<evidence type="ECO:0000313" key="2">
    <source>
        <dbReference type="Proteomes" id="UP001151760"/>
    </source>
</evidence>
<comment type="caution">
    <text evidence="1">The sequence shown here is derived from an EMBL/GenBank/DDBJ whole genome shotgun (WGS) entry which is preliminary data.</text>
</comment>
<dbReference type="Proteomes" id="UP001151760">
    <property type="component" value="Unassembled WGS sequence"/>
</dbReference>
<reference evidence="1" key="1">
    <citation type="journal article" date="2022" name="Int. J. Mol. Sci.">
        <title>Draft Genome of Tanacetum Coccineum: Genomic Comparison of Closely Related Tanacetum-Family Plants.</title>
        <authorList>
            <person name="Yamashiro T."/>
            <person name="Shiraishi A."/>
            <person name="Nakayama K."/>
            <person name="Satake H."/>
        </authorList>
    </citation>
    <scope>NUCLEOTIDE SEQUENCE</scope>
</reference>
<name>A0ABQ5J028_9ASTR</name>
<accession>A0ABQ5J028</accession>
<keyword evidence="2" id="KW-1185">Reference proteome</keyword>
<organism evidence="1 2">
    <name type="scientific">Tanacetum coccineum</name>
    <dbReference type="NCBI Taxonomy" id="301880"/>
    <lineage>
        <taxon>Eukaryota</taxon>
        <taxon>Viridiplantae</taxon>
        <taxon>Streptophyta</taxon>
        <taxon>Embryophyta</taxon>
        <taxon>Tracheophyta</taxon>
        <taxon>Spermatophyta</taxon>
        <taxon>Magnoliopsida</taxon>
        <taxon>eudicotyledons</taxon>
        <taxon>Gunneridae</taxon>
        <taxon>Pentapetalae</taxon>
        <taxon>asterids</taxon>
        <taxon>campanulids</taxon>
        <taxon>Asterales</taxon>
        <taxon>Asteraceae</taxon>
        <taxon>Asteroideae</taxon>
        <taxon>Anthemideae</taxon>
        <taxon>Anthemidinae</taxon>
        <taxon>Tanacetum</taxon>
    </lineage>
</organism>
<gene>
    <name evidence="1" type="ORF">Tco_1122273</name>
</gene>
<reference evidence="1" key="2">
    <citation type="submission" date="2022-01" db="EMBL/GenBank/DDBJ databases">
        <authorList>
            <person name="Yamashiro T."/>
            <person name="Shiraishi A."/>
            <person name="Satake H."/>
            <person name="Nakayama K."/>
        </authorList>
    </citation>
    <scope>NUCLEOTIDE SEQUENCE</scope>
</reference>
<evidence type="ECO:0008006" key="3">
    <source>
        <dbReference type="Google" id="ProtNLM"/>
    </source>
</evidence>
<proteinExistence type="predicted"/>
<evidence type="ECO:0000313" key="1">
    <source>
        <dbReference type="EMBL" id="GJU05843.1"/>
    </source>
</evidence>
<sequence>MNITMEEKRFTNNLRDNEKNLLTIRTSKLKDISPNFWTFPHLSAVCLDRHLSDHRPILLREVCIDYGATPFRLFHSWFEYQGFDAMVSNTWNSIILYDKNRMIRFKKKLQILKKDIRTWIADHKKSQTHNVQNLKSQLRDIDKALDQGVVNDDLLVTRTEKSKDGERMAKLWDLPEAIFH</sequence>